<dbReference type="Pfam" id="PF00078">
    <property type="entry name" value="RVT_1"/>
    <property type="match status" value="1"/>
</dbReference>
<dbReference type="PANTHER" id="PTHR24559:SF435">
    <property type="entry name" value="RIBONUCLEASE H"/>
    <property type="match status" value="1"/>
</dbReference>
<reference evidence="2 3" key="1">
    <citation type="submission" date="2020-06" db="EMBL/GenBank/DDBJ databases">
        <authorList>
            <person name="Li R."/>
            <person name="Bekaert M."/>
        </authorList>
    </citation>
    <scope>NUCLEOTIDE SEQUENCE [LARGE SCALE GENOMIC DNA]</scope>
    <source>
        <strain evidence="3">wild</strain>
    </source>
</reference>
<dbReference type="PANTHER" id="PTHR24559">
    <property type="entry name" value="TRANSPOSON TY3-I GAG-POL POLYPROTEIN"/>
    <property type="match status" value="1"/>
</dbReference>
<proteinExistence type="predicted"/>
<dbReference type="Proteomes" id="UP000507470">
    <property type="component" value="Unassembled WGS sequence"/>
</dbReference>
<dbReference type="InterPro" id="IPR043502">
    <property type="entry name" value="DNA/RNA_pol_sf"/>
</dbReference>
<organism evidence="2 3">
    <name type="scientific">Mytilus coruscus</name>
    <name type="common">Sea mussel</name>
    <dbReference type="NCBI Taxonomy" id="42192"/>
    <lineage>
        <taxon>Eukaryota</taxon>
        <taxon>Metazoa</taxon>
        <taxon>Spiralia</taxon>
        <taxon>Lophotrochozoa</taxon>
        <taxon>Mollusca</taxon>
        <taxon>Bivalvia</taxon>
        <taxon>Autobranchia</taxon>
        <taxon>Pteriomorphia</taxon>
        <taxon>Mytilida</taxon>
        <taxon>Mytiloidea</taxon>
        <taxon>Mytilidae</taxon>
        <taxon>Mytilinae</taxon>
        <taxon>Mytilus</taxon>
    </lineage>
</organism>
<dbReference type="CDD" id="cd01647">
    <property type="entry name" value="RT_LTR"/>
    <property type="match status" value="1"/>
</dbReference>
<accession>A0A6J8DDY9</accession>
<protein>
    <recommendedName>
        <fullName evidence="1">Reverse transcriptase domain-containing protein</fullName>
    </recommendedName>
</protein>
<dbReference type="Gene3D" id="3.30.70.270">
    <property type="match status" value="1"/>
</dbReference>
<dbReference type="InterPro" id="IPR043128">
    <property type="entry name" value="Rev_trsase/Diguanyl_cyclase"/>
</dbReference>
<feature type="domain" description="Reverse transcriptase" evidence="1">
    <location>
        <begin position="165"/>
        <end position="281"/>
    </location>
</feature>
<dbReference type="SUPFAM" id="SSF56672">
    <property type="entry name" value="DNA/RNA polymerases"/>
    <property type="match status" value="1"/>
</dbReference>
<evidence type="ECO:0000313" key="2">
    <source>
        <dbReference type="EMBL" id="CAC5405290.1"/>
    </source>
</evidence>
<name>A0A6J8DDY9_MYTCO</name>
<evidence type="ECO:0000313" key="3">
    <source>
        <dbReference type="Proteomes" id="UP000507470"/>
    </source>
</evidence>
<dbReference type="EMBL" id="CACVKT020007119">
    <property type="protein sequence ID" value="CAC5405290.1"/>
    <property type="molecule type" value="Genomic_DNA"/>
</dbReference>
<dbReference type="Gene3D" id="3.10.10.10">
    <property type="entry name" value="HIV Type 1 Reverse Transcriptase, subunit A, domain 1"/>
    <property type="match status" value="2"/>
</dbReference>
<dbReference type="InterPro" id="IPR053134">
    <property type="entry name" value="RNA-dir_DNA_polymerase"/>
</dbReference>
<sequence>MSLCVDNSKSTLNQQPDIKIGITYMHPLSDDFAIKSITDRLLVLAYISRRKKVVLPIYVILNHTRVLQHDIALFSVVPSLSKLPALNYQEPPKYKNTFRKSEDIGFFNKIEHHIPATYNIPVRIPYKRIPPNPWSEVREYLKNALKMGAIQQSSNPDAASVVIIPKKNGKLRMLDLAHAFHQLPSPEDIEKAVFRVGTGCLYEYFRMLFGQTGSSGTFMRLMDEIFGDQNVQTILTYLDDILVFKSDFNETLERLEMVLSRLLANNLKIRPEKCQTVKLPWTFHL</sequence>
<gene>
    <name evidence="2" type="ORF">MCOR_38999</name>
</gene>
<dbReference type="InterPro" id="IPR000477">
    <property type="entry name" value="RT_dom"/>
</dbReference>
<keyword evidence="3" id="KW-1185">Reference proteome</keyword>
<dbReference type="OrthoDB" id="116078at2759"/>
<evidence type="ECO:0000259" key="1">
    <source>
        <dbReference type="Pfam" id="PF00078"/>
    </source>
</evidence>
<dbReference type="AlphaFoldDB" id="A0A6J8DDY9"/>